<proteinExistence type="predicted"/>
<dbReference type="EMBL" id="JACHJS010000001">
    <property type="protein sequence ID" value="MBB4966733.1"/>
    <property type="molecule type" value="Genomic_DNA"/>
</dbReference>
<keyword evidence="1" id="KW-0812">Transmembrane</keyword>
<reference evidence="2 3" key="1">
    <citation type="submission" date="2020-08" db="EMBL/GenBank/DDBJ databases">
        <title>Sequencing the genomes of 1000 actinobacteria strains.</title>
        <authorList>
            <person name="Klenk H.-P."/>
        </authorList>
    </citation>
    <scope>NUCLEOTIDE SEQUENCE [LARGE SCALE GENOMIC DNA]</scope>
    <source>
        <strain evidence="2 3">DSM 45084</strain>
    </source>
</reference>
<keyword evidence="1" id="KW-0472">Membrane</keyword>
<sequence length="65" mass="7010">MNRTRGEQTDTRHGATKTLLWLVLLVTAATNSIGSFVGLHEVLRLAAGGVSVLCIVGLVVLHMRR</sequence>
<comment type="caution">
    <text evidence="2">The sequence shown here is derived from an EMBL/GenBank/DDBJ whole genome shotgun (WGS) entry which is preliminary data.</text>
</comment>
<evidence type="ECO:0000313" key="2">
    <source>
        <dbReference type="EMBL" id="MBB4966733.1"/>
    </source>
</evidence>
<keyword evidence="1" id="KW-1133">Transmembrane helix</keyword>
<dbReference type="Proteomes" id="UP000542674">
    <property type="component" value="Unassembled WGS sequence"/>
</dbReference>
<accession>A0A7W7T530</accession>
<feature type="transmembrane region" description="Helical" evidence="1">
    <location>
        <begin position="45"/>
        <end position="63"/>
    </location>
</feature>
<name>A0A7W7T530_9PSEU</name>
<organism evidence="2 3">
    <name type="scientific">Saccharothrix violaceirubra</name>
    <dbReference type="NCBI Taxonomy" id="413306"/>
    <lineage>
        <taxon>Bacteria</taxon>
        <taxon>Bacillati</taxon>
        <taxon>Actinomycetota</taxon>
        <taxon>Actinomycetes</taxon>
        <taxon>Pseudonocardiales</taxon>
        <taxon>Pseudonocardiaceae</taxon>
        <taxon>Saccharothrix</taxon>
    </lineage>
</organism>
<gene>
    <name evidence="2" type="ORF">F4559_004092</name>
</gene>
<evidence type="ECO:0000256" key="1">
    <source>
        <dbReference type="SAM" id="Phobius"/>
    </source>
</evidence>
<keyword evidence="3" id="KW-1185">Reference proteome</keyword>
<protein>
    <submittedName>
        <fullName evidence="2">Uncharacterized protein</fullName>
    </submittedName>
</protein>
<dbReference type="AlphaFoldDB" id="A0A7W7T530"/>
<dbReference type="RefSeq" id="WP_184670953.1">
    <property type="nucleotide sequence ID" value="NZ_BAABAI010000022.1"/>
</dbReference>
<feature type="transmembrane region" description="Helical" evidence="1">
    <location>
        <begin position="20"/>
        <end position="39"/>
    </location>
</feature>
<evidence type="ECO:0000313" key="3">
    <source>
        <dbReference type="Proteomes" id="UP000542674"/>
    </source>
</evidence>